<protein>
    <submittedName>
        <fullName evidence="10">Glycosyltransferase family 39 protein</fullName>
    </submittedName>
</protein>
<evidence type="ECO:0000256" key="6">
    <source>
        <dbReference type="ARBA" id="ARBA00022989"/>
    </source>
</evidence>
<comment type="subcellular location">
    <subcellularLocation>
        <location evidence="1">Cell membrane</location>
        <topology evidence="1">Multi-pass membrane protein</topology>
    </subcellularLocation>
</comment>
<keyword evidence="5 8" id="KW-0812">Transmembrane</keyword>
<evidence type="ECO:0000256" key="8">
    <source>
        <dbReference type="SAM" id="Phobius"/>
    </source>
</evidence>
<gene>
    <name evidence="10" type="ORF">QNA08_02130</name>
</gene>
<feature type="transmembrane region" description="Helical" evidence="8">
    <location>
        <begin position="337"/>
        <end position="355"/>
    </location>
</feature>
<reference evidence="10 11" key="1">
    <citation type="submission" date="2023-05" db="EMBL/GenBank/DDBJ databases">
        <title>Chelatococcus sp. nov., a moderately thermophilic bacterium isolated from hot spring microbial mat.</title>
        <authorList>
            <person name="Hu C.-J."/>
            <person name="Li W.-J."/>
        </authorList>
    </citation>
    <scope>NUCLEOTIDE SEQUENCE [LARGE SCALE GENOMIC DNA]</scope>
    <source>
        <strain evidence="10 11">SYSU G07232</strain>
    </source>
</reference>
<dbReference type="Pfam" id="PF02366">
    <property type="entry name" value="PMT"/>
    <property type="match status" value="1"/>
</dbReference>
<keyword evidence="4" id="KW-0808">Transferase</keyword>
<keyword evidence="11" id="KW-1185">Reference proteome</keyword>
<sequence>MRGFSGRCLAFVEASHARALAILLLLSLAAFLPGFASLQPMDRDEPRFAQASKQMLETGDFVDIRFQDEARHKKPVGIYWLQSATVAAAEALGVPEARTTIALYRLPSLAGALAMVLLTYWAALGVVGRRAAFLAAAFMGASILLGVEARLAKTDAFLSACSVTVMGGLARVYLRREAQPGPVTLLAFWGAMAIAILIKGPIAPMIAGLAALVLSVRERSGRWLLALRPGLGLVVVLLVVLPWFVAIALKTGGAFFEEAVGRDMLAKVGSGQEKHWGPPGLYLLVFFGTFWPVAALAAIAIPFVWRTRREPWVAFCLAWLVPSWLVFEAVPTKLPHYVLPLYPAVAMLTAGALMAGAISRQRPGASLVALLIPFIPVGLAAGLAGFALKFDGTLPYVALPAFAVAVGFAVWGWSAFRRDDAIGTALLGCVASVALSVAVFGLTQPVLRSLQLSPRLAAVARALDCASPAFVTSGYREPSLVFLVGTELVMEDGAGAARFLGQGGCRMAFVERREEGAFAAQAAGAGLAPTLVTRVPGFNINGGRALDIAVYAVKP</sequence>
<feature type="transmembrane region" description="Helical" evidence="8">
    <location>
        <begin position="106"/>
        <end position="124"/>
    </location>
</feature>
<evidence type="ECO:0000256" key="4">
    <source>
        <dbReference type="ARBA" id="ARBA00022679"/>
    </source>
</evidence>
<evidence type="ECO:0000256" key="3">
    <source>
        <dbReference type="ARBA" id="ARBA00022676"/>
    </source>
</evidence>
<evidence type="ECO:0000256" key="2">
    <source>
        <dbReference type="ARBA" id="ARBA00022475"/>
    </source>
</evidence>
<dbReference type="PANTHER" id="PTHR33908:SF3">
    <property type="entry name" value="UNDECAPRENYL PHOSPHATE-ALPHA-4-AMINO-4-DEOXY-L-ARABINOSE ARABINOSYL TRANSFERASE"/>
    <property type="match status" value="1"/>
</dbReference>
<feature type="domain" description="ArnT-like N-terminal" evidence="9">
    <location>
        <begin position="98"/>
        <end position="250"/>
    </location>
</feature>
<dbReference type="InterPro" id="IPR003342">
    <property type="entry name" value="ArnT-like_N"/>
</dbReference>
<feature type="transmembrane region" description="Helical" evidence="8">
    <location>
        <begin position="186"/>
        <end position="214"/>
    </location>
</feature>
<evidence type="ECO:0000256" key="5">
    <source>
        <dbReference type="ARBA" id="ARBA00022692"/>
    </source>
</evidence>
<keyword evidence="2" id="KW-1003">Cell membrane</keyword>
<dbReference type="InterPro" id="IPR050297">
    <property type="entry name" value="LipidA_mod_glycosyltrf_83"/>
</dbReference>
<accession>A0ABT7ACD3</accession>
<feature type="transmembrane region" description="Helical" evidence="8">
    <location>
        <begin position="394"/>
        <end position="413"/>
    </location>
</feature>
<dbReference type="PANTHER" id="PTHR33908">
    <property type="entry name" value="MANNOSYLTRANSFERASE YKCB-RELATED"/>
    <property type="match status" value="1"/>
</dbReference>
<comment type="caution">
    <text evidence="10">The sequence shown here is derived from an EMBL/GenBank/DDBJ whole genome shotgun (WGS) entry which is preliminary data.</text>
</comment>
<keyword evidence="6 8" id="KW-1133">Transmembrane helix</keyword>
<dbReference type="Proteomes" id="UP001321492">
    <property type="component" value="Unassembled WGS sequence"/>
</dbReference>
<keyword evidence="7 8" id="KW-0472">Membrane</keyword>
<feature type="transmembrane region" description="Helical" evidence="8">
    <location>
        <begin position="156"/>
        <end position="174"/>
    </location>
</feature>
<keyword evidence="3" id="KW-0328">Glycosyltransferase</keyword>
<evidence type="ECO:0000256" key="1">
    <source>
        <dbReference type="ARBA" id="ARBA00004651"/>
    </source>
</evidence>
<feature type="transmembrane region" description="Helical" evidence="8">
    <location>
        <begin position="312"/>
        <end position="331"/>
    </location>
</feature>
<dbReference type="EMBL" id="JASJEV010000001">
    <property type="protein sequence ID" value="MDJ1157037.1"/>
    <property type="molecule type" value="Genomic_DNA"/>
</dbReference>
<organism evidence="10 11">
    <name type="scientific">Chelatococcus albus</name>
    <dbReference type="NCBI Taxonomy" id="3047466"/>
    <lineage>
        <taxon>Bacteria</taxon>
        <taxon>Pseudomonadati</taxon>
        <taxon>Pseudomonadota</taxon>
        <taxon>Alphaproteobacteria</taxon>
        <taxon>Hyphomicrobiales</taxon>
        <taxon>Chelatococcaceae</taxon>
        <taxon>Chelatococcus</taxon>
    </lineage>
</organism>
<feature type="transmembrane region" description="Helical" evidence="8">
    <location>
        <begin position="281"/>
        <end position="305"/>
    </location>
</feature>
<name>A0ABT7ACD3_9HYPH</name>
<evidence type="ECO:0000313" key="11">
    <source>
        <dbReference type="Proteomes" id="UP001321492"/>
    </source>
</evidence>
<proteinExistence type="predicted"/>
<evidence type="ECO:0000259" key="9">
    <source>
        <dbReference type="Pfam" id="PF02366"/>
    </source>
</evidence>
<evidence type="ECO:0000256" key="7">
    <source>
        <dbReference type="ARBA" id="ARBA00023136"/>
    </source>
</evidence>
<feature type="transmembrane region" description="Helical" evidence="8">
    <location>
        <begin position="425"/>
        <end position="447"/>
    </location>
</feature>
<feature type="transmembrane region" description="Helical" evidence="8">
    <location>
        <begin position="226"/>
        <end position="249"/>
    </location>
</feature>
<feature type="transmembrane region" description="Helical" evidence="8">
    <location>
        <begin position="367"/>
        <end position="388"/>
    </location>
</feature>
<feature type="transmembrane region" description="Helical" evidence="8">
    <location>
        <begin position="130"/>
        <end position="149"/>
    </location>
</feature>
<evidence type="ECO:0000313" key="10">
    <source>
        <dbReference type="EMBL" id="MDJ1157037.1"/>
    </source>
</evidence>